<feature type="region of interest" description="Disordered" evidence="1">
    <location>
        <begin position="417"/>
        <end position="467"/>
    </location>
</feature>
<feature type="non-terminal residue" evidence="2">
    <location>
        <position position="467"/>
    </location>
</feature>
<evidence type="ECO:0000313" key="2">
    <source>
        <dbReference type="EMBL" id="KAK0673245.1"/>
    </source>
</evidence>
<protein>
    <submittedName>
        <fullName evidence="2">Uncharacterized protein</fullName>
    </submittedName>
</protein>
<gene>
    <name evidence="2" type="ORF">QBC41DRAFT_190223</name>
</gene>
<feature type="compositionally biased region" description="Basic residues" evidence="1">
    <location>
        <begin position="54"/>
        <end position="73"/>
    </location>
</feature>
<comment type="caution">
    <text evidence="2">The sequence shown here is derived from an EMBL/GenBank/DDBJ whole genome shotgun (WGS) entry which is preliminary data.</text>
</comment>
<dbReference type="EMBL" id="JAULSY010000007">
    <property type="protein sequence ID" value="KAK0673245.1"/>
    <property type="molecule type" value="Genomic_DNA"/>
</dbReference>
<reference evidence="2" key="1">
    <citation type="submission" date="2023-06" db="EMBL/GenBank/DDBJ databases">
        <title>Genome-scale phylogeny and comparative genomics of the fungal order Sordariales.</title>
        <authorList>
            <consortium name="Lawrence Berkeley National Laboratory"/>
            <person name="Hensen N."/>
            <person name="Bonometti L."/>
            <person name="Westerberg I."/>
            <person name="Brannstrom I.O."/>
            <person name="Guillou S."/>
            <person name="Cros-Aarteil S."/>
            <person name="Calhoun S."/>
            <person name="Haridas S."/>
            <person name="Kuo A."/>
            <person name="Mondo S."/>
            <person name="Pangilinan J."/>
            <person name="Riley R."/>
            <person name="Labutti K."/>
            <person name="Andreopoulos B."/>
            <person name="Lipzen A."/>
            <person name="Chen C."/>
            <person name="Yanf M."/>
            <person name="Daum C."/>
            <person name="Ng V."/>
            <person name="Clum A."/>
            <person name="Steindorff A."/>
            <person name="Ohm R."/>
            <person name="Martin F."/>
            <person name="Silar P."/>
            <person name="Natvig D."/>
            <person name="Lalanne C."/>
            <person name="Gautier V."/>
            <person name="Ament-Velasquez S.L."/>
            <person name="Kruys A."/>
            <person name="Hutchinson M.I."/>
            <person name="Powell A.J."/>
            <person name="Barry K."/>
            <person name="Miller A.N."/>
            <person name="Grigoriev I.V."/>
            <person name="Debuchy R."/>
            <person name="Gladieux P."/>
            <person name="Thoren M.H."/>
            <person name="Johannesson H."/>
        </authorList>
    </citation>
    <scope>NUCLEOTIDE SEQUENCE</scope>
    <source>
        <strain evidence="2">CBS 307.81</strain>
    </source>
</reference>
<feature type="region of interest" description="Disordered" evidence="1">
    <location>
        <begin position="1"/>
        <end position="73"/>
    </location>
</feature>
<feature type="non-terminal residue" evidence="2">
    <location>
        <position position="1"/>
    </location>
</feature>
<feature type="region of interest" description="Disordered" evidence="1">
    <location>
        <begin position="299"/>
        <end position="389"/>
    </location>
</feature>
<sequence>QRMSKPPLVTADEPGEGSGSRTPPAPAPPSDYEMDELARSSVRYISDLDGRGGGGKKKKKRERNKRKGGLRKRFRELGERLKRMCGRRRRGVDKGKGREGPVVMGGEDQEEEGEEGRYRGSDLGRVNGRVVVGGQGEIHPALRTRPGEVIDFFNNPPHAQQLATVQEATAMGSSGFAPVMTSALHHPNLPRHPSESPVLPQHHGYNHHHQPVIIASPHPIADTYTHEEDWAHVRQAQAQAARQKASQQTMYTTIPHTPPHLAARPSQQQMMMMGGGHPLAIPERHSSRWRARSFMSGSFRSRSRNRSQCGSFDSRTSWNPFDLPGPPKKTLMSDMESLLAGKSSMMGGKRSQGSLGPPPSRGRNTTTQTSFPWPPATSVNNNNNNKMMAQPDSAVSGMGLRVDEDGVGAKRSPAAAAAAAALPCPSMMPVRTPSTGTTNPPPTLGRNSSQKTDNGSNSGTTWTGTGS</sequence>
<evidence type="ECO:0000313" key="3">
    <source>
        <dbReference type="Proteomes" id="UP001174997"/>
    </source>
</evidence>
<dbReference type="Proteomes" id="UP001174997">
    <property type="component" value="Unassembled WGS sequence"/>
</dbReference>
<accession>A0AA39ZLD5</accession>
<organism evidence="2 3">
    <name type="scientific">Cercophora samala</name>
    <dbReference type="NCBI Taxonomy" id="330535"/>
    <lineage>
        <taxon>Eukaryota</taxon>
        <taxon>Fungi</taxon>
        <taxon>Dikarya</taxon>
        <taxon>Ascomycota</taxon>
        <taxon>Pezizomycotina</taxon>
        <taxon>Sordariomycetes</taxon>
        <taxon>Sordariomycetidae</taxon>
        <taxon>Sordariales</taxon>
        <taxon>Lasiosphaeriaceae</taxon>
        <taxon>Cercophora</taxon>
    </lineage>
</organism>
<feature type="compositionally biased region" description="Polar residues" evidence="1">
    <location>
        <begin position="308"/>
        <end position="319"/>
    </location>
</feature>
<proteinExistence type="predicted"/>
<evidence type="ECO:0000256" key="1">
    <source>
        <dbReference type="SAM" id="MobiDB-lite"/>
    </source>
</evidence>
<name>A0AA39ZLD5_9PEZI</name>
<keyword evidence="3" id="KW-1185">Reference proteome</keyword>
<feature type="region of interest" description="Disordered" evidence="1">
    <location>
        <begin position="85"/>
        <end position="121"/>
    </location>
</feature>
<feature type="compositionally biased region" description="Low complexity" evidence="1">
    <location>
        <begin position="454"/>
        <end position="467"/>
    </location>
</feature>
<feature type="compositionally biased region" description="Polar residues" evidence="1">
    <location>
        <begin position="362"/>
        <end position="371"/>
    </location>
</feature>
<dbReference type="AlphaFoldDB" id="A0AA39ZLD5"/>